<reference evidence="7" key="2">
    <citation type="journal article" date="2017" name="Sci. Adv.">
        <title>A tail of two voltages: Proteomic comparison of the three electric organs of the electric eel.</title>
        <authorList>
            <person name="Traeger L.L."/>
            <person name="Sabat G."/>
            <person name="Barrett-Wilt G.A."/>
            <person name="Wells G.B."/>
            <person name="Sussman M.R."/>
        </authorList>
    </citation>
    <scope>NUCLEOTIDE SEQUENCE [LARGE SCALE GENOMIC DNA]</scope>
</reference>
<feature type="binding site" evidence="3">
    <location>
        <position position="165"/>
    </location>
    <ligand>
        <name>Cu cation</name>
        <dbReference type="ChEBI" id="CHEBI:23378"/>
    </ligand>
</feature>
<feature type="binding site" evidence="3">
    <location>
        <position position="256"/>
    </location>
    <ligand>
        <name>Cu cation</name>
        <dbReference type="ChEBI" id="CHEBI:23378"/>
    </ligand>
</feature>
<keyword evidence="7" id="KW-1185">Reference proteome</keyword>
<keyword evidence="3" id="KW-0186">Copper</keyword>
<reference evidence="6" key="3">
    <citation type="submission" date="2020-05" db="EMBL/GenBank/DDBJ databases">
        <title>Electrophorus electricus (electric eel) genome, fEleEle1, primary haplotype.</title>
        <authorList>
            <person name="Myers G."/>
            <person name="Meyer A."/>
            <person name="Fedrigo O."/>
            <person name="Formenti G."/>
            <person name="Rhie A."/>
            <person name="Tracey A."/>
            <person name="Sims Y."/>
            <person name="Jarvis E.D."/>
        </authorList>
    </citation>
    <scope>NUCLEOTIDE SEQUENCE [LARGE SCALE GENOMIC DNA]</scope>
</reference>
<dbReference type="FunFam" id="3.40.30.10:FF:000013">
    <property type="entry name" value="Blast:Protein SCO1 homolog, mitochondrial"/>
    <property type="match status" value="1"/>
</dbReference>
<sequence>MLAVGAMATLSLGLQRLGCSMFRPASLHKCVSSRGIHSLARTTGRTYPELPRLALLCRTRFPNVRSLTSVPPPPSSRGSSSPDKKSGPVTWKSLAVTLALGGTLLLGMKFLKNEREQMIERERTKSLGKPALGGSFVLIDHNGMPSKSEDFLGQWVLIYFGFTHCPDICPDELEKMITVVDEIDSIKTLPDLTPILITIDPERDTPKALAEYVKEFSPKLIGLTGTVEQVEQVSRAYRVYYSQGPRDEDNDYIVDHTIIMYLVGPDAKFVDYYGQNKKAAEISSSIASHMRKLRKAN</sequence>
<evidence type="ECO:0008006" key="8">
    <source>
        <dbReference type="Google" id="ProtNLM"/>
    </source>
</evidence>
<reference evidence="6" key="4">
    <citation type="submission" date="2025-08" db="UniProtKB">
        <authorList>
            <consortium name="Ensembl"/>
        </authorList>
    </citation>
    <scope>IDENTIFICATION</scope>
</reference>
<organism evidence="6 7">
    <name type="scientific">Electrophorus electricus</name>
    <name type="common">Electric eel</name>
    <name type="synonym">Gymnotus electricus</name>
    <dbReference type="NCBI Taxonomy" id="8005"/>
    <lineage>
        <taxon>Eukaryota</taxon>
        <taxon>Metazoa</taxon>
        <taxon>Chordata</taxon>
        <taxon>Craniata</taxon>
        <taxon>Vertebrata</taxon>
        <taxon>Euteleostomi</taxon>
        <taxon>Actinopterygii</taxon>
        <taxon>Neopterygii</taxon>
        <taxon>Teleostei</taxon>
        <taxon>Ostariophysi</taxon>
        <taxon>Gymnotiformes</taxon>
        <taxon>Gymnotoidei</taxon>
        <taxon>Gymnotidae</taxon>
        <taxon>Electrophorus</taxon>
    </lineage>
</organism>
<dbReference type="Pfam" id="PF02630">
    <property type="entry name" value="SCO1-SenC"/>
    <property type="match status" value="1"/>
</dbReference>
<reference evidence="6" key="5">
    <citation type="submission" date="2025-09" db="UniProtKB">
        <authorList>
            <consortium name="Ensembl"/>
        </authorList>
    </citation>
    <scope>IDENTIFICATION</scope>
</reference>
<reference evidence="7" key="1">
    <citation type="journal article" date="2014" name="Science">
        <title>Nonhuman genetics. Genomic basis for the convergent evolution of electric organs.</title>
        <authorList>
            <person name="Gallant J.R."/>
            <person name="Traeger L.L."/>
            <person name="Volkening J.D."/>
            <person name="Moffett H."/>
            <person name="Chen P.H."/>
            <person name="Novina C.D."/>
            <person name="Phillips G.N.Jr."/>
            <person name="Anand R."/>
            <person name="Wells G.B."/>
            <person name="Pinch M."/>
            <person name="Guth R."/>
            <person name="Unguez G.A."/>
            <person name="Albert J.S."/>
            <person name="Zakon H.H."/>
            <person name="Samanta M.P."/>
            <person name="Sussman M.R."/>
        </authorList>
    </citation>
    <scope>NUCLEOTIDE SEQUENCE [LARGE SCALE GENOMIC DNA]</scope>
</reference>
<protein>
    <recommendedName>
        <fullName evidence="8">Thioredoxin domain-containing protein</fullName>
    </recommendedName>
</protein>
<dbReference type="InterPro" id="IPR003782">
    <property type="entry name" value="SCO1/SenC"/>
</dbReference>
<evidence type="ECO:0000313" key="6">
    <source>
        <dbReference type="Ensembl" id="ENSEEEP00000040374.2"/>
    </source>
</evidence>
<comment type="subcellular location">
    <subcellularLocation>
        <location evidence="1">Mitochondrion inner membrane</location>
        <topology evidence="1">Single-pass membrane protein</topology>
    </subcellularLocation>
</comment>
<dbReference type="CDD" id="cd02968">
    <property type="entry name" value="SCO"/>
    <property type="match status" value="1"/>
</dbReference>
<dbReference type="PANTHER" id="PTHR12151:SF4">
    <property type="entry name" value="PROTEIN SCO1 HOMOLOG, MITOCHONDRIAL"/>
    <property type="match status" value="1"/>
</dbReference>
<feature type="disulfide bond" description="Redox-active" evidence="4">
    <location>
        <begin position="165"/>
        <end position="169"/>
    </location>
</feature>
<evidence type="ECO:0000256" key="2">
    <source>
        <dbReference type="ARBA" id="ARBA00010996"/>
    </source>
</evidence>
<dbReference type="GO" id="GO:0046872">
    <property type="term" value="F:metal ion binding"/>
    <property type="evidence" value="ECO:0007669"/>
    <property type="project" value="UniProtKB-KW"/>
</dbReference>
<feature type="region of interest" description="Disordered" evidence="5">
    <location>
        <begin position="66"/>
        <end position="88"/>
    </location>
</feature>
<dbReference type="GO" id="GO:0005743">
    <property type="term" value="C:mitochondrial inner membrane"/>
    <property type="evidence" value="ECO:0007669"/>
    <property type="project" value="UniProtKB-SubCell"/>
</dbReference>
<dbReference type="SUPFAM" id="SSF52833">
    <property type="entry name" value="Thioredoxin-like"/>
    <property type="match status" value="1"/>
</dbReference>
<dbReference type="STRING" id="8005.ENSEEEP00000040374"/>
<dbReference type="PANTHER" id="PTHR12151">
    <property type="entry name" value="ELECTRON TRANSPORT PROTIN SCO1/SENC FAMILY MEMBER"/>
    <property type="match status" value="1"/>
</dbReference>
<dbReference type="GO" id="GO:0033617">
    <property type="term" value="P:mitochondrial respiratory chain complex IV assembly"/>
    <property type="evidence" value="ECO:0007669"/>
    <property type="project" value="TreeGrafter"/>
</dbReference>
<evidence type="ECO:0000256" key="4">
    <source>
        <dbReference type="PIRSR" id="PIRSR603782-2"/>
    </source>
</evidence>
<accession>A0A4W4GS09</accession>
<evidence type="ECO:0000256" key="5">
    <source>
        <dbReference type="SAM" id="MobiDB-lite"/>
    </source>
</evidence>
<dbReference type="AlphaFoldDB" id="A0A4W4GS09"/>
<evidence type="ECO:0000256" key="3">
    <source>
        <dbReference type="PIRSR" id="PIRSR603782-1"/>
    </source>
</evidence>
<feature type="binding site" evidence="3">
    <location>
        <position position="169"/>
    </location>
    <ligand>
        <name>Cu cation</name>
        <dbReference type="ChEBI" id="CHEBI:23378"/>
    </ligand>
</feature>
<dbReference type="InterPro" id="IPR036249">
    <property type="entry name" value="Thioredoxin-like_sf"/>
</dbReference>
<gene>
    <name evidence="6" type="primary">SCO1</name>
</gene>
<name>A0A4W4GS09_ELEEL</name>
<dbReference type="Proteomes" id="UP000314983">
    <property type="component" value="Chromosome 1"/>
</dbReference>
<dbReference type="Ensembl" id="ENSEEET00000040838.2">
    <property type="protein sequence ID" value="ENSEEEP00000040374.2"/>
    <property type="gene ID" value="ENSEEEG00000019123.2"/>
</dbReference>
<dbReference type="Gene3D" id="3.40.30.10">
    <property type="entry name" value="Glutaredoxin"/>
    <property type="match status" value="1"/>
</dbReference>
<keyword evidence="4" id="KW-1015">Disulfide bond</keyword>
<proteinExistence type="inferred from homology"/>
<evidence type="ECO:0000313" key="7">
    <source>
        <dbReference type="Proteomes" id="UP000314983"/>
    </source>
</evidence>
<keyword evidence="3" id="KW-0479">Metal-binding</keyword>
<dbReference type="GeneTree" id="ENSGT00390000004323"/>
<dbReference type="OMA" id="MLYFRVE"/>
<comment type="similarity">
    <text evidence="2">Belongs to the SCO1/2 family.</text>
</comment>
<evidence type="ECO:0000256" key="1">
    <source>
        <dbReference type="ARBA" id="ARBA00004434"/>
    </source>
</evidence>